<dbReference type="PANTHER" id="PTHR11630:SF48">
    <property type="entry name" value="DNA HELICASE MCM9"/>
    <property type="match status" value="1"/>
</dbReference>
<comment type="caution">
    <text evidence="7">The sequence shown here is derived from an EMBL/GenBank/DDBJ whole genome shotgun (WGS) entry which is preliminary data.</text>
</comment>
<dbReference type="Gene3D" id="3.40.50.300">
    <property type="entry name" value="P-loop containing nucleotide triphosphate hydrolases"/>
    <property type="match status" value="1"/>
</dbReference>
<dbReference type="SUPFAM" id="SSF52540">
    <property type="entry name" value="P-loop containing nucleoside triphosphate hydrolases"/>
    <property type="match status" value="1"/>
</dbReference>
<dbReference type="GO" id="GO:0003678">
    <property type="term" value="F:DNA helicase activity"/>
    <property type="evidence" value="ECO:0007669"/>
    <property type="project" value="UniProtKB-EC"/>
</dbReference>
<protein>
    <recommendedName>
        <fullName evidence="6">MCM C-terminal AAA(+) ATPase domain-containing protein</fullName>
    </recommendedName>
</protein>
<dbReference type="GO" id="GO:0005634">
    <property type="term" value="C:nucleus"/>
    <property type="evidence" value="ECO:0007669"/>
    <property type="project" value="UniProtKB-SubCell"/>
</dbReference>
<gene>
    <name evidence="7" type="ORF">ACHAXA_000243</name>
</gene>
<feature type="compositionally biased region" description="Acidic residues" evidence="5">
    <location>
        <begin position="93"/>
        <end position="102"/>
    </location>
</feature>
<proteinExistence type="inferred from homology"/>
<dbReference type="Pfam" id="PF17855">
    <property type="entry name" value="MCM_lid"/>
    <property type="match status" value="1"/>
</dbReference>
<dbReference type="InterPro" id="IPR033762">
    <property type="entry name" value="MCM_OB"/>
</dbReference>
<dbReference type="InterPro" id="IPR001208">
    <property type="entry name" value="MCM_dom"/>
</dbReference>
<evidence type="ECO:0000256" key="5">
    <source>
        <dbReference type="SAM" id="MobiDB-lite"/>
    </source>
</evidence>
<dbReference type="InterPro" id="IPR012340">
    <property type="entry name" value="NA-bd_OB-fold"/>
</dbReference>
<dbReference type="GO" id="GO:0003677">
    <property type="term" value="F:DNA binding"/>
    <property type="evidence" value="ECO:0007669"/>
    <property type="project" value="UniProtKB-KW"/>
</dbReference>
<evidence type="ECO:0000256" key="4">
    <source>
        <dbReference type="RuleBase" id="RU004070"/>
    </source>
</evidence>
<keyword evidence="2 4" id="KW-0067">ATP-binding</keyword>
<dbReference type="InterPro" id="IPR031327">
    <property type="entry name" value="MCM"/>
</dbReference>
<evidence type="ECO:0000313" key="7">
    <source>
        <dbReference type="EMBL" id="KAL3808583.1"/>
    </source>
</evidence>
<dbReference type="Gene3D" id="2.40.50.140">
    <property type="entry name" value="Nucleic acid-binding proteins"/>
    <property type="match status" value="1"/>
</dbReference>
<keyword evidence="3 4" id="KW-0238">DNA-binding</keyword>
<dbReference type="InterPro" id="IPR003593">
    <property type="entry name" value="AAA+_ATPase"/>
</dbReference>
<feature type="region of interest" description="Disordered" evidence="5">
    <location>
        <begin position="500"/>
        <end position="529"/>
    </location>
</feature>
<dbReference type="Proteomes" id="UP001530377">
    <property type="component" value="Unassembled WGS sequence"/>
</dbReference>
<feature type="domain" description="MCM C-terminal AAA(+) ATPase" evidence="6">
    <location>
        <begin position="466"/>
        <end position="742"/>
    </location>
</feature>
<dbReference type="GO" id="GO:0016787">
    <property type="term" value="F:hydrolase activity"/>
    <property type="evidence" value="ECO:0007669"/>
    <property type="project" value="UniProtKB-KW"/>
</dbReference>
<sequence length="1072" mass="116381">MKANRDDDDHGVGGVGGVRGGSGGGRLLTSSYRSYRPRDLGDRYVSFLLGNERTSSILQGRVTMDHLAVIQRLHGGRGGNMIDLADIGLVNDGDDDGDEGDEDEKRRGGASGGANGWAGSIEIDAFQLLSFDPVLGNLTLRYPDTLLELLEDSTVRARRILRRRMEAALALRAALDDATTTTTTTTASTSTTTSAKTDDMVRLHAALRYTGDRYSPRPLRARLIRLPPHSGYCKATLSSIVASDVGTVVQVCGTCVRTGPVRMMETMRAYRCTGVGGCGLLFSVYADFGTSNNALPTPIACPYVLDDGGRCKSKSFSIVTESSTFADYQEIKVQESASALSRVGSVPRSMLIKLGDDLVDMCNPGDEVVVVGSLIAHWQGQNSAGVDGIEAIVGMCMRAHSVRVVNADEVFGGGGGDDYGVTTGTGGMADLARIGMSGTGNLREKFRREFDTFWSMETSRRRPFATRDYIVRAVCPKLYGMHAVKLGLLLVLIGGASVTSSSSSEFDGAPMGEEDGESDSMGKEGSDATDAPVAFEIEDEDNEDDDYCYYDVRAHDRSGAKSNKSQTDTIADKAVKRRIQSHILLIGDPGTGKSQFLRFAAALSPRSILTTGTGSSTAGLTCAAVRSGNEFTLEAGALALADRGVCCIDEFGCMSKEDRSSIHEAMEQQTISVAKAGIVCKLNARATVVAVMNPTCGGIYDESLSLEKNSKLGSALLSRFDMIFVMLDQAQCERDVKIAHFLLQQSIIQGSGYYHPHGMDPLSSNDGVNHWGIEKLRAYIATIREKFHPTLTPEASELLENHYSMCRQQGNDQSLVTVRFLESLIRLSQAHARLMYRDEVLLDDAVAVILLMECTAAASSGGMFGGVGMNHSSHYHFDDFLAKNPIDTDFKPFDEVDGQFQKEKQILLRRYQFRKSTTTQQANGVSPSIFRSNGTTSASDNLVQRDLHSQHSSYYYDQGLLDQWGRQMLSQAHSSCSKNNSTQQAIEKIDQSQCSPELPHAHASDCRQSLNIASGQCRLSSSNNKGELYPKTVRDDGGYCSRGRSGDDLLHQQDDYADSRRQYLGISKEDEI</sequence>
<accession>A0ABD3R743</accession>
<evidence type="ECO:0000256" key="1">
    <source>
        <dbReference type="ARBA" id="ARBA00022741"/>
    </source>
</evidence>
<evidence type="ECO:0000313" key="8">
    <source>
        <dbReference type="Proteomes" id="UP001530377"/>
    </source>
</evidence>
<feature type="compositionally biased region" description="Gly residues" evidence="5">
    <location>
        <begin position="12"/>
        <end position="26"/>
    </location>
</feature>
<dbReference type="PRINTS" id="PR01657">
    <property type="entry name" value="MCMFAMILY"/>
</dbReference>
<dbReference type="SMART" id="SM00350">
    <property type="entry name" value="MCM"/>
    <property type="match status" value="1"/>
</dbReference>
<dbReference type="InterPro" id="IPR041562">
    <property type="entry name" value="MCM_lid"/>
</dbReference>
<evidence type="ECO:0000259" key="6">
    <source>
        <dbReference type="PROSITE" id="PS50051"/>
    </source>
</evidence>
<feature type="compositionally biased region" description="Basic and acidic residues" evidence="5">
    <location>
        <begin position="1"/>
        <end position="11"/>
    </location>
</feature>
<dbReference type="GO" id="GO:0005524">
    <property type="term" value="F:ATP binding"/>
    <property type="evidence" value="ECO:0007669"/>
    <property type="project" value="UniProtKB-KW"/>
</dbReference>
<dbReference type="PANTHER" id="PTHR11630">
    <property type="entry name" value="DNA REPLICATION LICENSING FACTOR MCM FAMILY MEMBER"/>
    <property type="match status" value="1"/>
</dbReference>
<name>A0ABD3R743_9STRA</name>
<dbReference type="SMART" id="SM00382">
    <property type="entry name" value="AAA"/>
    <property type="match status" value="1"/>
</dbReference>
<dbReference type="GO" id="GO:0006281">
    <property type="term" value="P:DNA repair"/>
    <property type="evidence" value="ECO:0007669"/>
    <property type="project" value="UniProtKB-KW"/>
</dbReference>
<feature type="region of interest" description="Disordered" evidence="5">
    <location>
        <begin position="1"/>
        <end position="31"/>
    </location>
</feature>
<keyword evidence="8" id="KW-1185">Reference proteome</keyword>
<dbReference type="SUPFAM" id="SSF50249">
    <property type="entry name" value="Nucleic acid-binding proteins"/>
    <property type="match status" value="1"/>
</dbReference>
<organism evidence="7 8">
    <name type="scientific">Cyclostephanos tholiformis</name>
    <dbReference type="NCBI Taxonomy" id="382380"/>
    <lineage>
        <taxon>Eukaryota</taxon>
        <taxon>Sar</taxon>
        <taxon>Stramenopiles</taxon>
        <taxon>Ochrophyta</taxon>
        <taxon>Bacillariophyta</taxon>
        <taxon>Coscinodiscophyceae</taxon>
        <taxon>Thalassiosirophycidae</taxon>
        <taxon>Stephanodiscales</taxon>
        <taxon>Stephanodiscaceae</taxon>
        <taxon>Cyclostephanos</taxon>
    </lineage>
</organism>
<keyword evidence="1 4" id="KW-0547">Nucleotide-binding</keyword>
<dbReference type="Pfam" id="PF00493">
    <property type="entry name" value="MCM"/>
    <property type="match status" value="1"/>
</dbReference>
<dbReference type="EMBL" id="JALLPB020000488">
    <property type="protein sequence ID" value="KAL3808583.1"/>
    <property type="molecule type" value="Genomic_DNA"/>
</dbReference>
<evidence type="ECO:0000256" key="3">
    <source>
        <dbReference type="ARBA" id="ARBA00023125"/>
    </source>
</evidence>
<dbReference type="Gene3D" id="2.20.28.10">
    <property type="match status" value="1"/>
</dbReference>
<dbReference type="InterPro" id="IPR027417">
    <property type="entry name" value="P-loop_NTPase"/>
</dbReference>
<reference evidence="7 8" key="1">
    <citation type="submission" date="2024-10" db="EMBL/GenBank/DDBJ databases">
        <title>Updated reference genomes for cyclostephanoid diatoms.</title>
        <authorList>
            <person name="Roberts W.R."/>
            <person name="Alverson A.J."/>
        </authorList>
    </citation>
    <scope>NUCLEOTIDE SEQUENCE [LARGE SCALE GENOMIC DNA]</scope>
    <source>
        <strain evidence="7 8">AJA228-03</strain>
    </source>
</reference>
<dbReference type="PROSITE" id="PS50051">
    <property type="entry name" value="MCM_2"/>
    <property type="match status" value="1"/>
</dbReference>
<comment type="similarity">
    <text evidence="4">Belongs to the MCM family.</text>
</comment>
<evidence type="ECO:0000256" key="2">
    <source>
        <dbReference type="ARBA" id="ARBA00022840"/>
    </source>
</evidence>
<dbReference type="AlphaFoldDB" id="A0ABD3R743"/>
<dbReference type="Pfam" id="PF17207">
    <property type="entry name" value="MCM_OB"/>
    <property type="match status" value="1"/>
</dbReference>
<feature type="region of interest" description="Disordered" evidence="5">
    <location>
        <begin position="93"/>
        <end position="113"/>
    </location>
</feature>